<dbReference type="AlphaFoldDB" id="A0A655XQM3"/>
<dbReference type="Proteomes" id="UP000046067">
    <property type="component" value="Unassembled WGS sequence"/>
</dbReference>
<dbReference type="EMBL" id="CWQJ01000010">
    <property type="protein sequence ID" value="CSC17938.1"/>
    <property type="molecule type" value="Genomic_DNA"/>
</dbReference>
<proteinExistence type="predicted"/>
<accession>A0A655XQM3</accession>
<sequence>MRHENQSSLHRKSVVHLLGHKFHAALRGSLPLVGCSSYCQPRVQR</sequence>
<gene>
    <name evidence="1" type="ORF">ERS013201_01985</name>
</gene>
<protein>
    <submittedName>
        <fullName evidence="1">Uncharacterized protein</fullName>
    </submittedName>
</protein>
<evidence type="ECO:0000313" key="2">
    <source>
        <dbReference type="Proteomes" id="UP000046067"/>
    </source>
</evidence>
<reference evidence="1 2" key="1">
    <citation type="submission" date="2015-07" db="EMBL/GenBank/DDBJ databases">
        <authorList>
            <consortium name="Pathogen Informatics"/>
        </authorList>
    </citation>
    <scope>NUCLEOTIDE SEQUENCE [LARGE SCALE GENOMIC DNA]</scope>
    <source>
        <strain evidence="1 2">A325</strain>
    </source>
</reference>
<evidence type="ECO:0000313" key="1">
    <source>
        <dbReference type="EMBL" id="CSC17938.1"/>
    </source>
</evidence>
<name>A0A655XQM3_VIBCL</name>
<organism evidence="1 2">
    <name type="scientific">Vibrio cholerae</name>
    <dbReference type="NCBI Taxonomy" id="666"/>
    <lineage>
        <taxon>Bacteria</taxon>
        <taxon>Pseudomonadati</taxon>
        <taxon>Pseudomonadota</taxon>
        <taxon>Gammaproteobacteria</taxon>
        <taxon>Vibrionales</taxon>
        <taxon>Vibrionaceae</taxon>
        <taxon>Vibrio</taxon>
    </lineage>
</organism>